<evidence type="ECO:0000256" key="10">
    <source>
        <dbReference type="ARBA" id="ARBA00045430"/>
    </source>
</evidence>
<evidence type="ECO:0000256" key="3">
    <source>
        <dbReference type="ARBA" id="ARBA00022734"/>
    </source>
</evidence>
<name>A0A096MHZ0_POEFO</name>
<evidence type="ECO:0000256" key="7">
    <source>
        <dbReference type="ARBA" id="ARBA00038361"/>
    </source>
</evidence>
<dbReference type="Proteomes" id="UP000028760">
    <property type="component" value="Unassembled WGS sequence"/>
</dbReference>
<keyword evidence="3" id="KW-0430">Lectin</keyword>
<dbReference type="Pfam" id="PF13927">
    <property type="entry name" value="Ig_3"/>
    <property type="match status" value="2"/>
</dbReference>
<dbReference type="SMART" id="SM00409">
    <property type="entry name" value="IG"/>
    <property type="match status" value="4"/>
</dbReference>
<dbReference type="EMBL" id="AYCK01005457">
    <property type="status" value="NOT_ANNOTATED_CDS"/>
    <property type="molecule type" value="Genomic_DNA"/>
</dbReference>
<dbReference type="CDD" id="cd00096">
    <property type="entry name" value="Ig"/>
    <property type="match status" value="1"/>
</dbReference>
<evidence type="ECO:0000259" key="12">
    <source>
        <dbReference type="PROSITE" id="PS50835"/>
    </source>
</evidence>
<evidence type="ECO:0000256" key="4">
    <source>
        <dbReference type="ARBA" id="ARBA00022889"/>
    </source>
</evidence>
<evidence type="ECO:0000256" key="9">
    <source>
        <dbReference type="ARBA" id="ARBA00041781"/>
    </source>
</evidence>
<feature type="domain" description="Ig-like" evidence="12">
    <location>
        <begin position="246"/>
        <end position="325"/>
    </location>
</feature>
<evidence type="ECO:0000313" key="14">
    <source>
        <dbReference type="Proteomes" id="UP000028760"/>
    </source>
</evidence>
<dbReference type="Pfam" id="PF13895">
    <property type="entry name" value="Ig_2"/>
    <property type="match status" value="1"/>
</dbReference>
<accession>A0A096MHZ0</accession>
<proteinExistence type="inferred from homology"/>
<dbReference type="GO" id="GO:0030246">
    <property type="term" value="F:carbohydrate binding"/>
    <property type="evidence" value="ECO:0007669"/>
    <property type="project" value="UniProtKB-KW"/>
</dbReference>
<sequence>LLLDLFFLLTDALQREKFCQHEGFCVTFNEGEIKAEVGLCAVIPCAFTSLFAPEYIIWYKCEPLEAKCDNSDPIFHSGKNKENIQPEYEGRMSLLNLNMTQKNCSIMINDLKKSDSGWYQLRVEGKETKDAYTYLAKANLSLTGLSQKPSVMIPPLTEGQQVTLTCTAPGLCSGSPPNITWMWRRKAVTQRHVSTLTFNYSADHHNTSITCKVSFTGGITTEETVTLNVTLDVKEIQFCFTDLRKPHISGRATVREGDDLNLTCSVDSFPPTVISWMHGRHEICHQDTSTIFLFSITNVTAKDAGLYICTAKNPNNTLREEINVTVKFITECLTLFFNLCSTDVRKPQISGRTTVMEGDDLNLTCSVDSVPPSVIKWTKSGAKAHCQDNIFSKESGHVSFSVMNVTVEDAGRYMCTA</sequence>
<keyword evidence="4" id="KW-0130">Cell adhesion</keyword>
<keyword evidence="5" id="KW-1133">Transmembrane helix</keyword>
<comment type="subunit">
    <text evidence="11">Predominantly monomer of isoform CD22-beta. Also found as heterodimer of isoform CD22-beta and a shorter isoform. Interacts with PTPN6/SHP-1, LYN, SYK, PIK3R1/PIK3R2 and PLCG1 upon phosphorylation. Interacts with GRB2, INPP5D and SHC1 upon phosphorylation. May form a complex with INPP5D/SHIP, GRB2 and SHC1.</text>
</comment>
<reference evidence="14" key="1">
    <citation type="submission" date="2013-10" db="EMBL/GenBank/DDBJ databases">
        <authorList>
            <person name="Schartl M."/>
            <person name="Warren W."/>
        </authorList>
    </citation>
    <scope>NUCLEOTIDE SEQUENCE [LARGE SCALE GENOMIC DNA]</scope>
    <source>
        <strain evidence="14">female</strain>
    </source>
</reference>
<dbReference type="GO" id="GO:0033691">
    <property type="term" value="F:sialic acid binding"/>
    <property type="evidence" value="ECO:0007669"/>
    <property type="project" value="TreeGrafter"/>
</dbReference>
<dbReference type="InterPro" id="IPR003598">
    <property type="entry name" value="Ig_sub2"/>
</dbReference>
<evidence type="ECO:0000256" key="8">
    <source>
        <dbReference type="ARBA" id="ARBA00040106"/>
    </source>
</evidence>
<keyword evidence="2" id="KW-0812">Transmembrane</keyword>
<dbReference type="InterPro" id="IPR051036">
    <property type="entry name" value="SIGLEC"/>
</dbReference>
<feature type="domain" description="Ig-like" evidence="12">
    <location>
        <begin position="149"/>
        <end position="226"/>
    </location>
</feature>
<dbReference type="eggNOG" id="ENOG502S41V">
    <property type="taxonomic scope" value="Eukaryota"/>
</dbReference>
<evidence type="ECO:0000256" key="6">
    <source>
        <dbReference type="ARBA" id="ARBA00023136"/>
    </source>
</evidence>
<dbReference type="InterPro" id="IPR036179">
    <property type="entry name" value="Ig-like_dom_sf"/>
</dbReference>
<keyword evidence="6" id="KW-0472">Membrane</keyword>
<comment type="similarity">
    <text evidence="7">Belongs to the immunoglobulin superfamily. SIGLEC (sialic acid binding Ig-like lectin) family.</text>
</comment>
<dbReference type="InterPro" id="IPR007110">
    <property type="entry name" value="Ig-like_dom"/>
</dbReference>
<dbReference type="InterPro" id="IPR013783">
    <property type="entry name" value="Ig-like_fold"/>
</dbReference>
<evidence type="ECO:0000256" key="1">
    <source>
        <dbReference type="ARBA" id="ARBA00004479"/>
    </source>
</evidence>
<dbReference type="OMA" id="RMPPMIS"/>
<dbReference type="GeneTree" id="ENSGT01150000286924"/>
<dbReference type="STRING" id="48698.ENSPFOP00000031031"/>
<protein>
    <recommendedName>
        <fullName evidence="8">B-cell receptor CD22</fullName>
    </recommendedName>
    <alternativeName>
        <fullName evidence="9">Sialic acid-binding Ig-like lectin 2</fullName>
    </alternativeName>
</protein>
<comment type="subcellular location">
    <subcellularLocation>
        <location evidence="1">Membrane</location>
        <topology evidence="1">Single-pass type I membrane protein</topology>
    </subcellularLocation>
</comment>
<evidence type="ECO:0000313" key="13">
    <source>
        <dbReference type="Ensembl" id="ENSPFOP00000031031.1"/>
    </source>
</evidence>
<keyword evidence="14" id="KW-1185">Reference proteome</keyword>
<dbReference type="Ensembl" id="ENSPFOT00000023301.1">
    <property type="protein sequence ID" value="ENSPFOP00000031031.1"/>
    <property type="gene ID" value="ENSPFOG00000024440.1"/>
</dbReference>
<evidence type="ECO:0000256" key="11">
    <source>
        <dbReference type="ARBA" id="ARBA00046458"/>
    </source>
</evidence>
<dbReference type="InterPro" id="IPR003599">
    <property type="entry name" value="Ig_sub"/>
</dbReference>
<dbReference type="GO" id="GO:0007155">
    <property type="term" value="P:cell adhesion"/>
    <property type="evidence" value="ECO:0007669"/>
    <property type="project" value="UniProtKB-KW"/>
</dbReference>
<dbReference type="SUPFAM" id="SSF48726">
    <property type="entry name" value="Immunoglobulin"/>
    <property type="match status" value="4"/>
</dbReference>
<dbReference type="PANTHER" id="PTHR12035:SF128">
    <property type="entry name" value="BRANCHED CHAIN KETO ACID DEHYDROGENASE E1 SUBUNIT BETA,-LIKE-RELATED"/>
    <property type="match status" value="1"/>
</dbReference>
<dbReference type="Gene3D" id="2.60.40.10">
    <property type="entry name" value="Immunoglobulins"/>
    <property type="match status" value="4"/>
</dbReference>
<dbReference type="PROSITE" id="PS50835">
    <property type="entry name" value="IG_LIKE"/>
    <property type="match status" value="3"/>
</dbReference>
<comment type="function">
    <text evidence="10">Most highly expressed siglec (sialic acid-binding immunoglobulin-like lectin) on B-cells that plays a role in various aspects of B-cell biology including differentiation, antigen presentation, and trafficking to bone marrow. Binds to alpha 2,6-linked sialic acid residues of surface molecules such as CD22 itself, CD45 and IgM in a cis configuration. Can also bind to ligands on other cells as an adhesion molecule in a trans configuration. Acts as an inhibitory coreceptor on the surface of B-cells and inhibits B-cell receptor induced signaling, characterized by inhibition of the calcium mobilization and cellular activation. Mechanistically, the immunoreceptor tyrosine-based inhibitory motif domain is phosphorylated by the Src kinase LYN, which in turn leads to the recruitment of the protein tyrosine phosphatase 1/PTPN6, leading to the negative regulation of BCR signaling. If this negative signaling from is of sufficient strength, apoptosis of the B-cell can be induced.</text>
</comment>
<dbReference type="SMART" id="SM00408">
    <property type="entry name" value="IGc2"/>
    <property type="match status" value="2"/>
</dbReference>
<dbReference type="InterPro" id="IPR056386">
    <property type="entry name" value="Ig_CD22"/>
</dbReference>
<dbReference type="AlphaFoldDB" id="A0A096MHZ0"/>
<reference evidence="13" key="2">
    <citation type="submission" date="2025-08" db="UniProtKB">
        <authorList>
            <consortium name="Ensembl"/>
        </authorList>
    </citation>
    <scope>IDENTIFICATION</scope>
</reference>
<reference evidence="13" key="3">
    <citation type="submission" date="2025-09" db="UniProtKB">
        <authorList>
            <consortium name="Ensembl"/>
        </authorList>
    </citation>
    <scope>IDENTIFICATION</scope>
</reference>
<dbReference type="GO" id="GO:0005886">
    <property type="term" value="C:plasma membrane"/>
    <property type="evidence" value="ECO:0007669"/>
    <property type="project" value="TreeGrafter"/>
</dbReference>
<dbReference type="Pfam" id="PF24518">
    <property type="entry name" value="Ig_CD22"/>
    <property type="match status" value="1"/>
</dbReference>
<evidence type="ECO:0000256" key="2">
    <source>
        <dbReference type="ARBA" id="ARBA00022692"/>
    </source>
</evidence>
<organism evidence="13 14">
    <name type="scientific">Poecilia formosa</name>
    <name type="common">Amazon molly</name>
    <name type="synonym">Limia formosa</name>
    <dbReference type="NCBI Taxonomy" id="48698"/>
    <lineage>
        <taxon>Eukaryota</taxon>
        <taxon>Metazoa</taxon>
        <taxon>Chordata</taxon>
        <taxon>Craniata</taxon>
        <taxon>Vertebrata</taxon>
        <taxon>Euteleostomi</taxon>
        <taxon>Actinopterygii</taxon>
        <taxon>Neopterygii</taxon>
        <taxon>Teleostei</taxon>
        <taxon>Neoteleostei</taxon>
        <taxon>Acanthomorphata</taxon>
        <taxon>Ovalentaria</taxon>
        <taxon>Atherinomorphae</taxon>
        <taxon>Cyprinodontiformes</taxon>
        <taxon>Poeciliidae</taxon>
        <taxon>Poeciliinae</taxon>
        <taxon>Poecilia</taxon>
    </lineage>
</organism>
<evidence type="ECO:0000256" key="5">
    <source>
        <dbReference type="ARBA" id="ARBA00022989"/>
    </source>
</evidence>
<dbReference type="PANTHER" id="PTHR12035">
    <property type="entry name" value="SIALIC ACID BINDING IMMUNOGLOBULIN-LIKE LECTIN"/>
    <property type="match status" value="1"/>
</dbReference>
<feature type="domain" description="Ig-like" evidence="12">
    <location>
        <begin position="347"/>
        <end position="417"/>
    </location>
</feature>